<sequence length="241" mass="24588">AEAGVVRSARLAGAARANLARRTGLSPLATLDGDWLERVPPSVMGPVMGSAEDAVAPDGALGEGTLALAAAQADLALADAGVALARSQRVPDVTVGPGLRRLSQTGDTAFVVSLSLPIPLFNAGQAALAQAGAERTRAQAQTRMVALDVAQAITDARAEADNAAVSARASQGPVLAAAEEAARIARIGYREGKFGQLDLLDAERTLAQTRLAAIDALATYQTARALLERLTAPAPAPQQDD</sequence>
<comment type="caution">
    <text evidence="2">The sequence shown here is derived from an EMBL/GenBank/DDBJ whole genome shotgun (WGS) entry which is preliminary data.</text>
</comment>
<dbReference type="Gene3D" id="1.20.1600.10">
    <property type="entry name" value="Outer membrane efflux proteins (OEP)"/>
    <property type="match status" value="1"/>
</dbReference>
<accession>A0ABT0BGV3</accession>
<evidence type="ECO:0000256" key="1">
    <source>
        <dbReference type="ARBA" id="ARBA00007613"/>
    </source>
</evidence>
<dbReference type="InterPro" id="IPR003423">
    <property type="entry name" value="OMP_efflux"/>
</dbReference>
<comment type="similarity">
    <text evidence="1">Belongs to the outer membrane factor (OMF) (TC 1.B.17) family.</text>
</comment>
<keyword evidence="3" id="KW-1185">Reference proteome</keyword>
<dbReference type="RefSeq" id="WP_244022369.1">
    <property type="nucleotide sequence ID" value="NZ_JALHLF010000070.1"/>
</dbReference>
<dbReference type="SUPFAM" id="SSF56954">
    <property type="entry name" value="Outer membrane efflux proteins (OEP)"/>
    <property type="match status" value="1"/>
</dbReference>
<proteinExistence type="inferred from homology"/>
<dbReference type="PANTHER" id="PTHR30203:SF24">
    <property type="entry name" value="BLR4935 PROTEIN"/>
    <property type="match status" value="1"/>
</dbReference>
<feature type="non-terminal residue" evidence="2">
    <location>
        <position position="1"/>
    </location>
</feature>
<name>A0ABT0BGV3_9SPHN</name>
<dbReference type="EMBL" id="JALHLF010000070">
    <property type="protein sequence ID" value="MCJ2183989.1"/>
    <property type="molecule type" value="Genomic_DNA"/>
</dbReference>
<protein>
    <submittedName>
        <fullName evidence="2">TolC family protein</fullName>
    </submittedName>
</protein>
<evidence type="ECO:0000313" key="2">
    <source>
        <dbReference type="EMBL" id="MCJ2183989.1"/>
    </source>
</evidence>
<reference evidence="2" key="1">
    <citation type="submission" date="2022-03" db="EMBL/GenBank/DDBJ databases">
        <title>Identification of a novel bacterium isolated from mangrove sediments.</title>
        <authorList>
            <person name="Pan X."/>
        </authorList>
    </citation>
    <scope>NUCLEOTIDE SEQUENCE</scope>
    <source>
        <strain evidence="2">B1949</strain>
    </source>
</reference>
<dbReference type="Proteomes" id="UP001162881">
    <property type="component" value="Unassembled WGS sequence"/>
</dbReference>
<evidence type="ECO:0000313" key="3">
    <source>
        <dbReference type="Proteomes" id="UP001162881"/>
    </source>
</evidence>
<dbReference type="Pfam" id="PF02321">
    <property type="entry name" value="OEP"/>
    <property type="match status" value="1"/>
</dbReference>
<dbReference type="PANTHER" id="PTHR30203">
    <property type="entry name" value="OUTER MEMBRANE CATION EFFLUX PROTEIN"/>
    <property type="match status" value="1"/>
</dbReference>
<organism evidence="2 3">
    <name type="scientific">Novosphingobium organovorum</name>
    <dbReference type="NCBI Taxonomy" id="2930092"/>
    <lineage>
        <taxon>Bacteria</taxon>
        <taxon>Pseudomonadati</taxon>
        <taxon>Pseudomonadota</taxon>
        <taxon>Alphaproteobacteria</taxon>
        <taxon>Sphingomonadales</taxon>
        <taxon>Sphingomonadaceae</taxon>
        <taxon>Novosphingobium</taxon>
    </lineage>
</organism>
<gene>
    <name evidence="2" type="ORF">MTR62_14990</name>
</gene>
<dbReference type="InterPro" id="IPR010131">
    <property type="entry name" value="MdtP/NodT-like"/>
</dbReference>